<dbReference type="Gene3D" id="1.20.1640.10">
    <property type="entry name" value="Multidrug efflux transporter AcrB transmembrane domain"/>
    <property type="match status" value="1"/>
</dbReference>
<evidence type="ECO:0000256" key="5">
    <source>
        <dbReference type="ARBA" id="ARBA00022927"/>
    </source>
</evidence>
<evidence type="ECO:0000256" key="3">
    <source>
        <dbReference type="ARBA" id="ARBA00022475"/>
    </source>
</evidence>
<dbReference type="InterPro" id="IPR022645">
    <property type="entry name" value="SecD/SecF_bac"/>
</dbReference>
<keyword evidence="8 9" id="KW-0472">Membrane</keyword>
<evidence type="ECO:0000256" key="9">
    <source>
        <dbReference type="HAMAP-Rule" id="MF_01464"/>
    </source>
</evidence>
<dbReference type="OrthoDB" id="9774769at2"/>
<name>A0A317MRL6_9GAMM</name>
<keyword evidence="4 9" id="KW-0812">Transmembrane</keyword>
<feature type="transmembrane region" description="Helical" evidence="9">
    <location>
        <begin position="161"/>
        <end position="183"/>
    </location>
</feature>
<evidence type="ECO:0000313" key="12">
    <source>
        <dbReference type="Proteomes" id="UP000246569"/>
    </source>
</evidence>
<dbReference type="Pfam" id="PF02355">
    <property type="entry name" value="SecD_SecF_C"/>
    <property type="match status" value="1"/>
</dbReference>
<dbReference type="NCBIfam" id="TIGR00916">
    <property type="entry name" value="2A0604s01"/>
    <property type="match status" value="1"/>
</dbReference>
<comment type="subunit">
    <text evidence="9">Forms a complex with SecD. Part of the essential Sec protein translocation apparatus which comprises SecA, SecYEG and auxiliary proteins SecDF-YajC and YidC.</text>
</comment>
<feature type="transmembrane region" description="Helical" evidence="9">
    <location>
        <begin position="134"/>
        <end position="154"/>
    </location>
</feature>
<organism evidence="11 12">
    <name type="scientific">Plasticicumulans acidivorans</name>
    <dbReference type="NCBI Taxonomy" id="886464"/>
    <lineage>
        <taxon>Bacteria</taxon>
        <taxon>Pseudomonadati</taxon>
        <taxon>Pseudomonadota</taxon>
        <taxon>Gammaproteobacteria</taxon>
        <taxon>Candidatus Competibacteraceae</taxon>
        <taxon>Plasticicumulans</taxon>
    </lineage>
</organism>
<dbReference type="PRINTS" id="PR01755">
    <property type="entry name" value="SECFTRNLCASE"/>
</dbReference>
<keyword evidence="2 9" id="KW-0813">Transport</keyword>
<feature type="transmembrane region" description="Helical" evidence="9">
    <location>
        <begin position="264"/>
        <end position="293"/>
    </location>
</feature>
<dbReference type="PANTHER" id="PTHR30081">
    <property type="entry name" value="PROTEIN-EXPORT MEMBRANE PROTEIN SEC"/>
    <property type="match status" value="1"/>
</dbReference>
<dbReference type="GO" id="GO:0006605">
    <property type="term" value="P:protein targeting"/>
    <property type="evidence" value="ECO:0007669"/>
    <property type="project" value="UniProtKB-UniRule"/>
</dbReference>
<comment type="caution">
    <text evidence="9">Lacks conserved residue(s) required for the propagation of feature annotation.</text>
</comment>
<dbReference type="EMBL" id="QGTJ01000012">
    <property type="protein sequence ID" value="PWV59043.1"/>
    <property type="molecule type" value="Genomic_DNA"/>
</dbReference>
<evidence type="ECO:0000256" key="1">
    <source>
        <dbReference type="ARBA" id="ARBA00004651"/>
    </source>
</evidence>
<accession>A0A317MRL6</accession>
<evidence type="ECO:0000256" key="7">
    <source>
        <dbReference type="ARBA" id="ARBA00023010"/>
    </source>
</evidence>
<keyword evidence="5 9" id="KW-0653">Protein transport</keyword>
<comment type="function">
    <text evidence="9">Part of the Sec protein translocase complex. Interacts with the SecYEG preprotein conducting channel. SecDF uses the proton motive force (PMF) to complete protein translocation after the ATP-dependent function of SecA.</text>
</comment>
<comment type="subcellular location">
    <subcellularLocation>
        <location evidence="1 9">Cell membrane</location>
        <topology evidence="1 9">Multi-pass membrane protein</topology>
    </subcellularLocation>
</comment>
<dbReference type="Proteomes" id="UP000246569">
    <property type="component" value="Unassembled WGS sequence"/>
</dbReference>
<dbReference type="GO" id="GO:0065002">
    <property type="term" value="P:intracellular protein transmembrane transport"/>
    <property type="evidence" value="ECO:0007669"/>
    <property type="project" value="UniProtKB-UniRule"/>
</dbReference>
<evidence type="ECO:0000313" key="11">
    <source>
        <dbReference type="EMBL" id="PWV59043.1"/>
    </source>
</evidence>
<dbReference type="InterPro" id="IPR048634">
    <property type="entry name" value="SecD_SecF_C"/>
</dbReference>
<dbReference type="RefSeq" id="WP_110019831.1">
    <property type="nucleotide sequence ID" value="NZ_QGTJ01000012.1"/>
</dbReference>
<dbReference type="NCBIfam" id="TIGR00966">
    <property type="entry name" value="transloc_SecF"/>
    <property type="match status" value="1"/>
</dbReference>
<dbReference type="HAMAP" id="MF_01464_B">
    <property type="entry name" value="SecF_B"/>
    <property type="match status" value="1"/>
</dbReference>
<keyword evidence="7 9" id="KW-0811">Translocation</keyword>
<dbReference type="SUPFAM" id="SSF82866">
    <property type="entry name" value="Multidrug efflux transporter AcrB transmembrane domain"/>
    <property type="match status" value="1"/>
</dbReference>
<dbReference type="GO" id="GO:0043952">
    <property type="term" value="P:protein transport by the Sec complex"/>
    <property type="evidence" value="ECO:0007669"/>
    <property type="project" value="UniProtKB-UniRule"/>
</dbReference>
<dbReference type="Gene3D" id="3.30.70.2040">
    <property type="match status" value="1"/>
</dbReference>
<evidence type="ECO:0000256" key="8">
    <source>
        <dbReference type="ARBA" id="ARBA00023136"/>
    </source>
</evidence>
<evidence type="ECO:0000259" key="10">
    <source>
        <dbReference type="Pfam" id="PF02355"/>
    </source>
</evidence>
<comment type="similarity">
    <text evidence="9">Belongs to the SecD/SecF family. SecF subfamily.</text>
</comment>
<keyword evidence="12" id="KW-1185">Reference proteome</keyword>
<dbReference type="PANTHER" id="PTHR30081:SF8">
    <property type="entry name" value="PROTEIN TRANSLOCASE SUBUNIT SECF"/>
    <property type="match status" value="1"/>
</dbReference>
<proteinExistence type="inferred from homology"/>
<dbReference type="InterPro" id="IPR005665">
    <property type="entry name" value="SecF_bac"/>
</dbReference>
<dbReference type="PROSITE" id="PS51257">
    <property type="entry name" value="PROKAR_LIPOPROTEIN"/>
    <property type="match status" value="1"/>
</dbReference>
<gene>
    <name evidence="9" type="primary">secF</name>
    <name evidence="11" type="ORF">C7443_11241</name>
</gene>
<comment type="caution">
    <text evidence="11">The sequence shown here is derived from an EMBL/GenBank/DDBJ whole genome shotgun (WGS) entry which is preliminary data.</text>
</comment>
<evidence type="ECO:0000256" key="6">
    <source>
        <dbReference type="ARBA" id="ARBA00022989"/>
    </source>
</evidence>
<evidence type="ECO:0000256" key="2">
    <source>
        <dbReference type="ARBA" id="ARBA00022448"/>
    </source>
</evidence>
<feature type="transmembrane region" description="Helical" evidence="9">
    <location>
        <begin position="189"/>
        <end position="210"/>
    </location>
</feature>
<feature type="domain" description="Protein export membrane protein SecD/SecF C-terminal" evidence="10">
    <location>
        <begin position="114"/>
        <end position="291"/>
    </location>
</feature>
<dbReference type="GO" id="GO:0005886">
    <property type="term" value="C:plasma membrane"/>
    <property type="evidence" value="ECO:0007669"/>
    <property type="project" value="UniProtKB-SubCell"/>
</dbReference>
<evidence type="ECO:0000256" key="4">
    <source>
        <dbReference type="ARBA" id="ARBA00022692"/>
    </source>
</evidence>
<dbReference type="InterPro" id="IPR022813">
    <property type="entry name" value="SecD/SecF_arch_bac"/>
</dbReference>
<reference evidence="11 12" key="1">
    <citation type="submission" date="2018-05" db="EMBL/GenBank/DDBJ databases">
        <title>Genomic Encyclopedia of Type Strains, Phase IV (KMG-IV): sequencing the most valuable type-strain genomes for metagenomic binning, comparative biology and taxonomic classification.</title>
        <authorList>
            <person name="Goeker M."/>
        </authorList>
    </citation>
    <scope>NUCLEOTIDE SEQUENCE [LARGE SCALE GENOMIC DNA]</scope>
    <source>
        <strain evidence="11 12">DSM 23606</strain>
    </source>
</reference>
<protein>
    <recommendedName>
        <fullName evidence="9">Protein-export membrane protein SecF</fullName>
    </recommendedName>
</protein>
<keyword evidence="6 9" id="KW-1133">Transmembrane helix</keyword>
<feature type="transmembrane region" description="Helical" evidence="9">
    <location>
        <begin position="12"/>
        <end position="36"/>
    </location>
</feature>
<dbReference type="InterPro" id="IPR055344">
    <property type="entry name" value="SecD_SecF_C_bact"/>
</dbReference>
<keyword evidence="3 9" id="KW-1003">Cell membrane</keyword>
<dbReference type="Pfam" id="PF07549">
    <property type="entry name" value="Sec_GG"/>
    <property type="match status" value="1"/>
</dbReference>
<dbReference type="AlphaFoldDB" id="A0A317MRL6"/>
<dbReference type="InterPro" id="IPR022646">
    <property type="entry name" value="SecD/SecF_CS"/>
</dbReference>
<sequence>MQLIPHKLNLHFLRYGKICIGLSIAILIGCVVSLAMRGLNYGLDFTGGTVIELRYAQAVEIPQVREALAKAGFADAQTQYIGSASEVLIRVPPHAGENSAGLSNKVLEALSANGTARPEVRKVEFVGPQVGDELVQSGSLAMVFATVGILIYIAMRFEWRLAVGAIAATVHDVVFCIGVFSVFQIEFDLTSLAALLAVIGYSVNDTVVIFDRIREDFRKLRKTPAEEVINTAINDTLARTIMTSMTTLLAVVVLYVWGGGAIHNFALIMIIGVLIGTYSSIYIASASALYLGLSREDLLPKAKEELDAMP</sequence>
<dbReference type="GO" id="GO:0015450">
    <property type="term" value="F:protein-transporting ATPase activity"/>
    <property type="evidence" value="ECO:0007669"/>
    <property type="project" value="InterPro"/>
</dbReference>